<evidence type="ECO:0000256" key="7">
    <source>
        <dbReference type="ARBA" id="ARBA00023136"/>
    </source>
</evidence>
<keyword evidence="7 8" id="KW-0472">Membrane</keyword>
<evidence type="ECO:0000256" key="5">
    <source>
        <dbReference type="ARBA" id="ARBA00022840"/>
    </source>
</evidence>
<dbReference type="PROSITE" id="PS50893">
    <property type="entry name" value="ABC_TRANSPORTER_2"/>
    <property type="match status" value="1"/>
</dbReference>
<dbReference type="Proteomes" id="UP000184310">
    <property type="component" value="Unassembled WGS sequence"/>
</dbReference>
<gene>
    <name evidence="11" type="ORF">SAMN02745163_03092</name>
</gene>
<feature type="transmembrane region" description="Helical" evidence="8">
    <location>
        <begin position="74"/>
        <end position="91"/>
    </location>
</feature>
<name>A0A1M6PB08_9CLOT</name>
<dbReference type="SMART" id="SM00382">
    <property type="entry name" value="AAA"/>
    <property type="match status" value="1"/>
</dbReference>
<dbReference type="GO" id="GO:0015421">
    <property type="term" value="F:ABC-type oligopeptide transporter activity"/>
    <property type="evidence" value="ECO:0007669"/>
    <property type="project" value="TreeGrafter"/>
</dbReference>
<evidence type="ECO:0000256" key="2">
    <source>
        <dbReference type="ARBA" id="ARBA00022448"/>
    </source>
</evidence>
<dbReference type="InterPro" id="IPR036640">
    <property type="entry name" value="ABC1_TM_sf"/>
</dbReference>
<evidence type="ECO:0000259" key="9">
    <source>
        <dbReference type="PROSITE" id="PS50893"/>
    </source>
</evidence>
<dbReference type="Pfam" id="PF00005">
    <property type="entry name" value="ABC_tran"/>
    <property type="match status" value="1"/>
</dbReference>
<comment type="subcellular location">
    <subcellularLocation>
        <location evidence="1">Cell membrane</location>
        <topology evidence="1">Multi-pass membrane protein</topology>
    </subcellularLocation>
</comment>
<evidence type="ECO:0000313" key="12">
    <source>
        <dbReference type="Proteomes" id="UP000184310"/>
    </source>
</evidence>
<keyword evidence="3 8" id="KW-0812">Transmembrane</keyword>
<dbReference type="AlphaFoldDB" id="A0A1M6PB08"/>
<dbReference type="InterPro" id="IPR039421">
    <property type="entry name" value="Type_1_exporter"/>
</dbReference>
<evidence type="ECO:0000256" key="6">
    <source>
        <dbReference type="ARBA" id="ARBA00022989"/>
    </source>
</evidence>
<dbReference type="GO" id="GO:0005524">
    <property type="term" value="F:ATP binding"/>
    <property type="evidence" value="ECO:0007669"/>
    <property type="project" value="UniProtKB-KW"/>
</dbReference>
<organism evidence="11 12">
    <name type="scientific">Clostridium cavendishii DSM 21758</name>
    <dbReference type="NCBI Taxonomy" id="1121302"/>
    <lineage>
        <taxon>Bacteria</taxon>
        <taxon>Bacillati</taxon>
        <taxon>Bacillota</taxon>
        <taxon>Clostridia</taxon>
        <taxon>Eubacteriales</taxon>
        <taxon>Clostridiaceae</taxon>
        <taxon>Clostridium</taxon>
    </lineage>
</organism>
<dbReference type="PANTHER" id="PTHR43394:SF1">
    <property type="entry name" value="ATP-BINDING CASSETTE SUB-FAMILY B MEMBER 10, MITOCHONDRIAL"/>
    <property type="match status" value="1"/>
</dbReference>
<dbReference type="Gene3D" id="3.40.50.300">
    <property type="entry name" value="P-loop containing nucleotide triphosphate hydrolases"/>
    <property type="match status" value="1"/>
</dbReference>
<dbReference type="STRING" id="1121302.SAMN02745163_03092"/>
<evidence type="ECO:0000256" key="1">
    <source>
        <dbReference type="ARBA" id="ARBA00004651"/>
    </source>
</evidence>
<dbReference type="Gene3D" id="1.20.1560.10">
    <property type="entry name" value="ABC transporter type 1, transmembrane domain"/>
    <property type="match status" value="1"/>
</dbReference>
<dbReference type="Pfam" id="PF00664">
    <property type="entry name" value="ABC_membrane"/>
    <property type="match status" value="1"/>
</dbReference>
<feature type="transmembrane region" description="Helical" evidence="8">
    <location>
        <begin position="33"/>
        <end position="54"/>
    </location>
</feature>
<dbReference type="InterPro" id="IPR027417">
    <property type="entry name" value="P-loop_NTPase"/>
</dbReference>
<evidence type="ECO:0000256" key="8">
    <source>
        <dbReference type="SAM" id="Phobius"/>
    </source>
</evidence>
<dbReference type="SUPFAM" id="SSF52540">
    <property type="entry name" value="P-loop containing nucleoside triphosphate hydrolases"/>
    <property type="match status" value="1"/>
</dbReference>
<reference evidence="11 12" key="1">
    <citation type="submission" date="2016-11" db="EMBL/GenBank/DDBJ databases">
        <authorList>
            <person name="Jaros S."/>
            <person name="Januszkiewicz K."/>
            <person name="Wedrychowicz H."/>
        </authorList>
    </citation>
    <scope>NUCLEOTIDE SEQUENCE [LARGE SCALE GENOMIC DNA]</scope>
    <source>
        <strain evidence="11 12">DSM 21758</strain>
    </source>
</reference>
<dbReference type="GO" id="GO:0016887">
    <property type="term" value="F:ATP hydrolysis activity"/>
    <property type="evidence" value="ECO:0007669"/>
    <property type="project" value="InterPro"/>
</dbReference>
<dbReference type="GO" id="GO:0005886">
    <property type="term" value="C:plasma membrane"/>
    <property type="evidence" value="ECO:0007669"/>
    <property type="project" value="UniProtKB-SubCell"/>
</dbReference>
<dbReference type="SUPFAM" id="SSF90123">
    <property type="entry name" value="ABC transporter transmembrane region"/>
    <property type="match status" value="1"/>
</dbReference>
<feature type="transmembrane region" description="Helical" evidence="8">
    <location>
        <begin position="177"/>
        <end position="195"/>
    </location>
</feature>
<evidence type="ECO:0000256" key="3">
    <source>
        <dbReference type="ARBA" id="ARBA00022692"/>
    </source>
</evidence>
<dbReference type="InterPro" id="IPR003439">
    <property type="entry name" value="ABC_transporter-like_ATP-bd"/>
</dbReference>
<feature type="domain" description="ABC transporter" evidence="9">
    <location>
        <begin position="354"/>
        <end position="589"/>
    </location>
</feature>
<dbReference type="CDD" id="cd18545">
    <property type="entry name" value="ABC_6TM_YknV_like"/>
    <property type="match status" value="1"/>
</dbReference>
<sequence>MAKNTTKQDEEQMIRSKGEIIKRLLSYLKPYKFKTVIVLTLLVFVMLCGVLNPYLLKIAIDKYVDIKTPNVNGLIYIGLILIILNLLSMIASKVRLVMMSSITNNILVNIRHELYAHIQKLSFSFFDNRPVGKILARVMGDVNALQTLFTNSITSLIPELLSLICVTIMMFLLNFKLALTTIMLLPVLCISMFYIETHSRVRWDAYRKKRSNLLGLAHENFSGMKVIQAFATEKDNSEGFKETLNELIDKFVKAVRLNDFFWPLVELSWGVGIVIVYYTGYTLINSGTLTVGTLIAFSMYIGMFWRPIMNLSNFYNTLITNFSAADRIFDILDIEPDIISLEDAPKMPQIKGSVEFKNVTFKYEEDSGIVLNNVSFKINPGENIALVGSTGAGKTTIISLLSRFYDTTSGEILVDGKNIKNVDLESYRKQMGIMLQDTFLFSTTIMENIRYGRLDAKDEEVIAAAKAVNAYDFIIKLEKGFQTEVNERGSRLSLGQRQLISFARALLANPRILILDEATSNIDTQTERLVQKGIEKLLHGRTSFVIAHRLSTIRDCDKIMVVDDGMIKEAGTHDELLKLKGIYYNLYMAQYNFLNEGA</sequence>
<keyword evidence="4" id="KW-0547">Nucleotide-binding</keyword>
<proteinExistence type="predicted"/>
<dbReference type="PROSITE" id="PS00211">
    <property type="entry name" value="ABC_TRANSPORTER_1"/>
    <property type="match status" value="1"/>
</dbReference>
<dbReference type="InterPro" id="IPR017871">
    <property type="entry name" value="ABC_transporter-like_CS"/>
</dbReference>
<protein>
    <submittedName>
        <fullName evidence="11">ATP-binding cassette, subfamily B</fullName>
    </submittedName>
</protein>
<dbReference type="OrthoDB" id="9762778at2"/>
<keyword evidence="2" id="KW-0813">Transport</keyword>
<dbReference type="EMBL" id="FQZB01000013">
    <property type="protein sequence ID" value="SHK05107.1"/>
    <property type="molecule type" value="Genomic_DNA"/>
</dbReference>
<keyword evidence="5 11" id="KW-0067">ATP-binding</keyword>
<feature type="domain" description="ABC transmembrane type-1" evidence="10">
    <location>
        <begin position="36"/>
        <end position="320"/>
    </location>
</feature>
<dbReference type="PROSITE" id="PS50929">
    <property type="entry name" value="ABC_TM1F"/>
    <property type="match status" value="1"/>
</dbReference>
<evidence type="ECO:0000256" key="4">
    <source>
        <dbReference type="ARBA" id="ARBA00022741"/>
    </source>
</evidence>
<evidence type="ECO:0000259" key="10">
    <source>
        <dbReference type="PROSITE" id="PS50929"/>
    </source>
</evidence>
<feature type="transmembrane region" description="Helical" evidence="8">
    <location>
        <begin position="284"/>
        <end position="305"/>
    </location>
</feature>
<dbReference type="InterPro" id="IPR011527">
    <property type="entry name" value="ABC1_TM_dom"/>
</dbReference>
<keyword evidence="12" id="KW-1185">Reference proteome</keyword>
<dbReference type="InterPro" id="IPR003593">
    <property type="entry name" value="AAA+_ATPase"/>
</dbReference>
<evidence type="ECO:0000313" key="11">
    <source>
        <dbReference type="EMBL" id="SHK05107.1"/>
    </source>
</evidence>
<feature type="transmembrane region" description="Helical" evidence="8">
    <location>
        <begin position="260"/>
        <end position="278"/>
    </location>
</feature>
<dbReference type="FunFam" id="3.40.50.300:FF:000287">
    <property type="entry name" value="Multidrug ABC transporter ATP-binding protein"/>
    <property type="match status" value="1"/>
</dbReference>
<keyword evidence="6 8" id="KW-1133">Transmembrane helix</keyword>
<accession>A0A1M6PB08</accession>
<dbReference type="PANTHER" id="PTHR43394">
    <property type="entry name" value="ATP-DEPENDENT PERMEASE MDL1, MITOCHONDRIAL"/>
    <property type="match status" value="1"/>
</dbReference>